<gene>
    <name evidence="2" type="ORF">HAP48_049720</name>
</gene>
<evidence type="ECO:0000313" key="2">
    <source>
        <dbReference type="EMBL" id="NVI50693.1"/>
    </source>
</evidence>
<evidence type="ECO:0000256" key="1">
    <source>
        <dbReference type="SAM" id="MobiDB-lite"/>
    </source>
</evidence>
<reference evidence="2" key="1">
    <citation type="submission" date="2020-06" db="EMBL/GenBank/DDBJ databases">
        <title>Whole Genome Sequence of Bradyrhizobium sp. Strain 1S1.</title>
        <authorList>
            <person name="Bromfield E.S.P."/>
            <person name="Cloutier S."/>
        </authorList>
    </citation>
    <scope>NUCLEOTIDE SEQUENCE [LARGE SCALE GENOMIC DNA]</scope>
    <source>
        <strain evidence="2">1S1</strain>
    </source>
</reference>
<proteinExistence type="predicted"/>
<dbReference type="RefSeq" id="WP_166217173.1">
    <property type="nucleotide sequence ID" value="NZ_CP088284.1"/>
</dbReference>
<dbReference type="EMBL" id="JAAOLE020000002">
    <property type="protein sequence ID" value="NVI50693.1"/>
    <property type="molecule type" value="Genomic_DNA"/>
</dbReference>
<organism evidence="2">
    <name type="scientific">Bradyrhizobium septentrionale</name>
    <dbReference type="NCBI Taxonomy" id="1404411"/>
    <lineage>
        <taxon>Bacteria</taxon>
        <taxon>Pseudomonadati</taxon>
        <taxon>Pseudomonadota</taxon>
        <taxon>Alphaproteobacteria</taxon>
        <taxon>Hyphomicrobiales</taxon>
        <taxon>Nitrobacteraceae</taxon>
        <taxon>Bradyrhizobium</taxon>
    </lineage>
</organism>
<sequence>MKSDMSDYDVTELTLEEACSTSGGDKCIIFKPPPGGGTIDANPLPPAGDRGLM</sequence>
<accession>A0A973WAN9</accession>
<comment type="caution">
    <text evidence="2">The sequence shown here is derived from an EMBL/GenBank/DDBJ whole genome shotgun (WGS) entry which is preliminary data.</text>
</comment>
<feature type="region of interest" description="Disordered" evidence="1">
    <location>
        <begin position="31"/>
        <end position="53"/>
    </location>
</feature>
<name>A0A973WAN9_9BRAD</name>
<protein>
    <submittedName>
        <fullName evidence="2">Uncharacterized protein</fullName>
    </submittedName>
</protein>
<dbReference type="AlphaFoldDB" id="A0A973WAN9"/>